<feature type="region of interest" description="Disordered" evidence="1">
    <location>
        <begin position="125"/>
        <end position="156"/>
    </location>
</feature>
<protein>
    <submittedName>
        <fullName evidence="2">Uncharacterized protein</fullName>
    </submittedName>
</protein>
<sequence>MVNSTSLAPELERQNIYISTHQTRGPKIFAVENGGGDSVQKRKREEDIEPPSKIQHVDKEINGEPHLSEEYFHFPTAIKKPRRWRVLDQAMSGSSTASPSPTWTKVAINSQLCRCQDGKGVVLKAGPAEDPSLQVRGPPYDVEGLSDERLMERQHQ</sequence>
<accession>A0ABY6KIN4</accession>
<keyword evidence="3" id="KW-1185">Reference proteome</keyword>
<feature type="region of interest" description="Disordered" evidence="1">
    <location>
        <begin position="27"/>
        <end position="64"/>
    </location>
</feature>
<reference evidence="2 3" key="1">
    <citation type="submission" date="2022-01" db="EMBL/GenBank/DDBJ databases">
        <title>A chromosomal length assembly of Cordylochernes scorpioides.</title>
        <authorList>
            <person name="Zeh D."/>
            <person name="Zeh J."/>
        </authorList>
    </citation>
    <scope>NUCLEOTIDE SEQUENCE [LARGE SCALE GENOMIC DNA]</scope>
    <source>
        <strain evidence="2">IN4F17</strain>
        <tissue evidence="2">Whole Body</tissue>
    </source>
</reference>
<evidence type="ECO:0000256" key="1">
    <source>
        <dbReference type="SAM" id="MobiDB-lite"/>
    </source>
</evidence>
<feature type="compositionally biased region" description="Basic and acidic residues" evidence="1">
    <location>
        <begin position="55"/>
        <end position="64"/>
    </location>
</feature>
<evidence type="ECO:0000313" key="3">
    <source>
        <dbReference type="Proteomes" id="UP001235939"/>
    </source>
</evidence>
<feature type="compositionally biased region" description="Basic and acidic residues" evidence="1">
    <location>
        <begin position="146"/>
        <end position="156"/>
    </location>
</feature>
<organism evidence="2 3">
    <name type="scientific">Cordylochernes scorpioides</name>
    <dbReference type="NCBI Taxonomy" id="51811"/>
    <lineage>
        <taxon>Eukaryota</taxon>
        <taxon>Metazoa</taxon>
        <taxon>Ecdysozoa</taxon>
        <taxon>Arthropoda</taxon>
        <taxon>Chelicerata</taxon>
        <taxon>Arachnida</taxon>
        <taxon>Pseudoscorpiones</taxon>
        <taxon>Cheliferoidea</taxon>
        <taxon>Chernetidae</taxon>
        <taxon>Cordylochernes</taxon>
    </lineage>
</organism>
<dbReference type="EMBL" id="CP092867">
    <property type="protein sequence ID" value="UYV67667.1"/>
    <property type="molecule type" value="Genomic_DNA"/>
</dbReference>
<gene>
    <name evidence="2" type="ORF">LAZ67_5001524</name>
</gene>
<dbReference type="Proteomes" id="UP001235939">
    <property type="component" value="Chromosome 05"/>
</dbReference>
<name>A0ABY6KIN4_9ARAC</name>
<evidence type="ECO:0000313" key="2">
    <source>
        <dbReference type="EMBL" id="UYV67667.1"/>
    </source>
</evidence>
<proteinExistence type="predicted"/>